<dbReference type="Pfam" id="PF13815">
    <property type="entry name" value="Dzip-like_N"/>
    <property type="match status" value="1"/>
</dbReference>
<dbReference type="AlphaFoldDB" id="A0AAV0U973"/>
<protein>
    <recommendedName>
        <fullName evidence="3">Cilium assembly protein DZIP1 N-terminal domain-containing protein</fullName>
    </recommendedName>
</protein>
<evidence type="ECO:0000256" key="1">
    <source>
        <dbReference type="SAM" id="Coils"/>
    </source>
</evidence>
<feature type="coiled-coil region" evidence="1">
    <location>
        <begin position="313"/>
        <end position="340"/>
    </location>
</feature>
<name>A0AAV0U973_9STRA</name>
<dbReference type="InterPro" id="IPR032714">
    <property type="entry name" value="DZIP1_N"/>
</dbReference>
<dbReference type="Proteomes" id="UP001157938">
    <property type="component" value="Unassembled WGS sequence"/>
</dbReference>
<evidence type="ECO:0000313" key="6">
    <source>
        <dbReference type="Proteomes" id="UP001157938"/>
    </source>
</evidence>
<evidence type="ECO:0000256" key="2">
    <source>
        <dbReference type="SAM" id="MobiDB-lite"/>
    </source>
</evidence>
<evidence type="ECO:0000313" key="4">
    <source>
        <dbReference type="EMBL" id="CAH0494006.1"/>
    </source>
</evidence>
<dbReference type="EMBL" id="CANTFK010000863">
    <property type="protein sequence ID" value="CAI5731469.1"/>
    <property type="molecule type" value="Genomic_DNA"/>
</dbReference>
<feature type="coiled-coil region" evidence="1">
    <location>
        <begin position="77"/>
        <end position="111"/>
    </location>
</feature>
<keyword evidence="6" id="KW-1185">Reference proteome</keyword>
<dbReference type="Proteomes" id="UP001159659">
    <property type="component" value="Unassembled WGS sequence"/>
</dbReference>
<reference evidence="4 6" key="1">
    <citation type="submission" date="2021-11" db="EMBL/GenBank/DDBJ databases">
        <authorList>
            <person name="Islam A."/>
            <person name="Islam S."/>
            <person name="Flora M.S."/>
            <person name="Rahman M."/>
            <person name="Ziaur R.M."/>
            <person name="Epstein J.H."/>
            <person name="Hassan M."/>
            <person name="Klassen M."/>
            <person name="Woodard K."/>
            <person name="Webb A."/>
            <person name="Webby R.J."/>
            <person name="El Zowalaty M.E."/>
        </authorList>
    </citation>
    <scope>NUCLEOTIDE SEQUENCE [LARGE SCALE GENOMIC DNA]</scope>
    <source>
        <strain evidence="4">Pf1</strain>
    </source>
</reference>
<feature type="coiled-coil region" evidence="1">
    <location>
        <begin position="246"/>
        <end position="273"/>
    </location>
</feature>
<gene>
    <name evidence="4" type="ORF">PFR001_LOCUS9089</name>
    <name evidence="5" type="ORF">PFR002_LOCUS6584</name>
</gene>
<feature type="compositionally biased region" description="Basic and acidic residues" evidence="2">
    <location>
        <begin position="228"/>
        <end position="237"/>
    </location>
</feature>
<reference evidence="5" key="2">
    <citation type="submission" date="2022-12" db="EMBL/GenBank/DDBJ databases">
        <authorList>
            <person name="Webb A."/>
        </authorList>
    </citation>
    <scope>NUCLEOTIDE SEQUENCE</scope>
    <source>
        <strain evidence="5">Pf2</strain>
    </source>
</reference>
<keyword evidence="1" id="KW-0175">Coiled coil</keyword>
<feature type="domain" description="Cilium assembly protein DZIP1 N-terminal" evidence="3">
    <location>
        <begin position="4"/>
        <end position="99"/>
    </location>
</feature>
<proteinExistence type="predicted"/>
<comment type="caution">
    <text evidence="5">The sequence shown here is derived from an EMBL/GenBank/DDBJ whole genome shotgun (WGS) entry which is preliminary data.</text>
</comment>
<feature type="region of interest" description="Disordered" evidence="2">
    <location>
        <begin position="213"/>
        <end position="237"/>
    </location>
</feature>
<evidence type="ECO:0000259" key="3">
    <source>
        <dbReference type="Pfam" id="PF13815"/>
    </source>
</evidence>
<feature type="coiled-coil region" evidence="1">
    <location>
        <begin position="364"/>
        <end position="391"/>
    </location>
</feature>
<evidence type="ECO:0000313" key="7">
    <source>
        <dbReference type="Proteomes" id="UP001159659"/>
    </source>
</evidence>
<organism evidence="5 7">
    <name type="scientific">Peronospora farinosa</name>
    <dbReference type="NCBI Taxonomy" id="134698"/>
    <lineage>
        <taxon>Eukaryota</taxon>
        <taxon>Sar</taxon>
        <taxon>Stramenopiles</taxon>
        <taxon>Oomycota</taxon>
        <taxon>Peronosporomycetes</taxon>
        <taxon>Peronosporales</taxon>
        <taxon>Peronosporaceae</taxon>
        <taxon>Peronospora</taxon>
    </lineage>
</organism>
<evidence type="ECO:0000313" key="5">
    <source>
        <dbReference type="EMBL" id="CAI5731469.1"/>
    </source>
</evidence>
<sequence>MQQFCWRERNEKLNWRLLSTFNVSDVVRRGDPAVLEPYALHVTFARLPAPSKDPPTRDAWFLVRILQLSMEYLLFMRANDSNKLKLLSQELRQVEKERDVLLLRSHKLKAKVRSGNEQAEKLHQVLQKIATLLQSPGTSPSVVANIATLLTELISERQVKKMGRTLREEDDSGDEMDMMLGPIGPEARACEFYGQTFSSVKFLEKHRVGRHRGEKYEVETPAKQTSRTIDKDKENTEKSVASLASEATMQEMLQRLERALQQHEEKLRLLAGEEVLKIKQMYEQLHSEAKLASESRCVQLRAEVRHQEVQQHLDEVYLQKQKADGELANLKKQIQLLTLKRKMMGASTNTDVPTTLPYKSDDALAVVETEINDLQQKLQAVKAELTVSREELTKVQALLFVALREKKELADTLALSRGVVAVVSRDQSARIELPVVINKAVQTDEERSSRQSTSEVSIKSCVSHLKDAGTDPLALSCDHVGISAVDLVESPQMDIMDDFDSALALAASSEALKPISQESVIVKARQVAEDAAPHNLIMTKDDNRILNHMHQIYRQDLLNIIAEHAQSAANKAANHSVAPKNYSSLPQHKYIRSQYQHDEDLVKKRIASCLLQLEQFARRFGVSAGSAWISEDNVQTAQQALHEHLEVLPTDVLTKMVECENTVNALIEKEWESMEKTRQQALQ</sequence>
<accession>A0AAV0U973</accession>
<dbReference type="EMBL" id="CAKLBC010001858">
    <property type="protein sequence ID" value="CAH0494006.1"/>
    <property type="molecule type" value="Genomic_DNA"/>
</dbReference>